<comment type="subcellular location">
    <subcellularLocation>
        <location evidence="6">Cytoplasm</location>
    </subcellularLocation>
</comment>
<sequence length="359" mass="41124">MFEELHEIERHYEELAHRMSRPDAAQDPSAYGKMSREYKELEPLIETYHRYRDLCRELDEMQQLLQGNSLDAEFKAMLQQEVCENARNKSELEGKIRLLLLPKDQDDDKSVILEIRAGAGGEEAALFAHSLWRMYQMYASKCGWHCEIVSLNETELGGVKELILLVEGNGVYSKLKFESGVHRVQRVPETETQGRIHTSTVTVAVMPEAEEVELSIDPKDLRIDTFRASGAGGQHINKTSSAIRVTHIPTGMVVECQDQRSQRENREQALKVLRSRLLQKKQAEYDADYNARRQSQVGTGDRSERIRTYNFPQGRLTDHRIGLTVYKLEEVLNGALDLVVEPLTLADQEEKLRARDAQE</sequence>
<reference evidence="8 9" key="1">
    <citation type="submission" date="2020-10" db="EMBL/GenBank/DDBJ databases">
        <title>ChiBAC.</title>
        <authorList>
            <person name="Zenner C."/>
            <person name="Hitch T.C.A."/>
            <person name="Clavel T."/>
        </authorList>
    </citation>
    <scope>NUCLEOTIDE SEQUENCE [LARGE SCALE GENOMIC DNA]</scope>
    <source>
        <strain evidence="8 9">DSM 109015</strain>
    </source>
</reference>
<dbReference type="InterPro" id="IPR050057">
    <property type="entry name" value="Prokaryotic/Mito_RF"/>
</dbReference>
<dbReference type="HAMAP" id="MF_00093">
    <property type="entry name" value="Rel_fac_1"/>
    <property type="match status" value="1"/>
</dbReference>
<name>A0ABR9R0L4_9FIRM</name>
<dbReference type="Proteomes" id="UP000768567">
    <property type="component" value="Unassembled WGS sequence"/>
</dbReference>
<dbReference type="Pfam" id="PF00472">
    <property type="entry name" value="RF-1"/>
    <property type="match status" value="1"/>
</dbReference>
<accession>A0ABR9R0L4</accession>
<dbReference type="Pfam" id="PF03462">
    <property type="entry name" value="PCRF"/>
    <property type="match status" value="1"/>
</dbReference>
<evidence type="ECO:0000313" key="8">
    <source>
        <dbReference type="EMBL" id="MBE5036507.1"/>
    </source>
</evidence>
<evidence type="ECO:0000313" key="9">
    <source>
        <dbReference type="Proteomes" id="UP000768567"/>
    </source>
</evidence>
<dbReference type="InterPro" id="IPR005139">
    <property type="entry name" value="PCRF"/>
</dbReference>
<dbReference type="PANTHER" id="PTHR43804:SF7">
    <property type="entry name" value="LD18447P"/>
    <property type="match status" value="1"/>
</dbReference>
<dbReference type="PROSITE" id="PS00745">
    <property type="entry name" value="RF_PROK_I"/>
    <property type="match status" value="1"/>
</dbReference>
<keyword evidence="9" id="KW-1185">Reference proteome</keyword>
<evidence type="ECO:0000256" key="4">
    <source>
        <dbReference type="ARBA" id="ARBA00022917"/>
    </source>
</evidence>
<dbReference type="EMBL" id="JADCKC010000001">
    <property type="protein sequence ID" value="MBE5036507.1"/>
    <property type="molecule type" value="Genomic_DNA"/>
</dbReference>
<dbReference type="InterPro" id="IPR045853">
    <property type="entry name" value="Pep_chain_release_fac_I_sf"/>
</dbReference>
<dbReference type="InterPro" id="IPR000352">
    <property type="entry name" value="Pep_chain_release_fac_I"/>
</dbReference>
<dbReference type="InterPro" id="IPR004373">
    <property type="entry name" value="RF-1"/>
</dbReference>
<comment type="PTM">
    <text evidence="6">Methylated by PrmC. Methylation increases the termination efficiency of RF1.</text>
</comment>
<gene>
    <name evidence="6 8" type="primary">prfA</name>
    <name evidence="8" type="ORF">INF35_01690</name>
</gene>
<comment type="function">
    <text evidence="1 6">Peptide chain release factor 1 directs the termination of translation in response to the peptide chain termination codons UAG and UAA.</text>
</comment>
<evidence type="ECO:0000259" key="7">
    <source>
        <dbReference type="PROSITE" id="PS00745"/>
    </source>
</evidence>
<evidence type="ECO:0000256" key="1">
    <source>
        <dbReference type="ARBA" id="ARBA00002986"/>
    </source>
</evidence>
<dbReference type="Gene3D" id="6.10.140.1950">
    <property type="match status" value="1"/>
</dbReference>
<dbReference type="SUPFAM" id="SSF75620">
    <property type="entry name" value="Release factor"/>
    <property type="match status" value="1"/>
</dbReference>
<organism evidence="8 9">
    <name type="scientific">Gemmiger gallinarum</name>
    <dbReference type="NCBI Taxonomy" id="2779354"/>
    <lineage>
        <taxon>Bacteria</taxon>
        <taxon>Bacillati</taxon>
        <taxon>Bacillota</taxon>
        <taxon>Clostridia</taxon>
        <taxon>Eubacteriales</taxon>
        <taxon>Gemmiger</taxon>
    </lineage>
</organism>
<dbReference type="NCBIfam" id="NF001859">
    <property type="entry name" value="PRK00591.1"/>
    <property type="match status" value="1"/>
</dbReference>
<keyword evidence="3 6" id="KW-0488">Methylation</keyword>
<comment type="caution">
    <text evidence="8">The sequence shown here is derived from an EMBL/GenBank/DDBJ whole genome shotgun (WGS) entry which is preliminary data.</text>
</comment>
<comment type="similarity">
    <text evidence="2 6">Belongs to the prokaryotic/mitochondrial release factor family.</text>
</comment>
<feature type="domain" description="Prokaryotic-type class I peptide chain release factors" evidence="7">
    <location>
        <begin position="227"/>
        <end position="243"/>
    </location>
</feature>
<dbReference type="SMART" id="SM00937">
    <property type="entry name" value="PCRF"/>
    <property type="match status" value="1"/>
</dbReference>
<evidence type="ECO:0000256" key="3">
    <source>
        <dbReference type="ARBA" id="ARBA00022481"/>
    </source>
</evidence>
<dbReference type="NCBIfam" id="TIGR00019">
    <property type="entry name" value="prfA"/>
    <property type="match status" value="1"/>
</dbReference>
<evidence type="ECO:0000256" key="5">
    <source>
        <dbReference type="ARBA" id="ARBA00050039"/>
    </source>
</evidence>
<dbReference type="RefSeq" id="WP_193499814.1">
    <property type="nucleotide sequence ID" value="NZ_JADCKC010000001.1"/>
</dbReference>
<protein>
    <recommendedName>
        <fullName evidence="5 6">Peptide chain release factor 1</fullName>
        <shortName evidence="6">RF-1</shortName>
    </recommendedName>
</protein>
<evidence type="ECO:0000256" key="6">
    <source>
        <dbReference type="HAMAP-Rule" id="MF_00093"/>
    </source>
</evidence>
<keyword evidence="6" id="KW-0963">Cytoplasm</keyword>
<evidence type="ECO:0000256" key="2">
    <source>
        <dbReference type="ARBA" id="ARBA00010835"/>
    </source>
</evidence>
<proteinExistence type="inferred from homology"/>
<dbReference type="Gene3D" id="3.30.70.1660">
    <property type="match status" value="1"/>
</dbReference>
<keyword evidence="4 6" id="KW-0648">Protein biosynthesis</keyword>
<dbReference type="PANTHER" id="PTHR43804">
    <property type="entry name" value="LD18447P"/>
    <property type="match status" value="1"/>
</dbReference>
<feature type="modified residue" description="N5-methylglutamine" evidence="6">
    <location>
        <position position="234"/>
    </location>
</feature>
<dbReference type="Gene3D" id="3.30.160.20">
    <property type="match status" value="1"/>
</dbReference>